<dbReference type="RefSeq" id="WP_249738522.1">
    <property type="nucleotide sequence ID" value="NZ_JAKNCJ010000013.1"/>
</dbReference>
<evidence type="ECO:0000256" key="1">
    <source>
        <dbReference type="SAM" id="MobiDB-lite"/>
    </source>
</evidence>
<dbReference type="InterPro" id="IPR007421">
    <property type="entry name" value="Schlafen_AlbA_2_dom"/>
</dbReference>
<gene>
    <name evidence="3" type="ORF">Bequi_13840</name>
</gene>
<dbReference type="Gene3D" id="1.10.10.2340">
    <property type="match status" value="1"/>
</dbReference>
<dbReference type="EMBL" id="JAKNCJ010000013">
    <property type="protein sequence ID" value="MCL6424447.1"/>
    <property type="molecule type" value="Genomic_DNA"/>
</dbReference>
<keyword evidence="4" id="KW-1185">Reference proteome</keyword>
<evidence type="ECO:0000259" key="2">
    <source>
        <dbReference type="Pfam" id="PF04326"/>
    </source>
</evidence>
<dbReference type="PANTHER" id="PTHR30595:SF6">
    <property type="entry name" value="SCHLAFEN ALBA-2 DOMAIN-CONTAINING PROTEIN"/>
    <property type="match status" value="1"/>
</dbReference>
<dbReference type="Gene3D" id="6.10.10.130">
    <property type="match status" value="1"/>
</dbReference>
<evidence type="ECO:0000313" key="3">
    <source>
        <dbReference type="EMBL" id="MCL6424447.1"/>
    </source>
</evidence>
<dbReference type="Gene3D" id="3.30.950.30">
    <property type="entry name" value="Schlafen, AAA domain"/>
    <property type="match status" value="1"/>
</dbReference>
<dbReference type="InterPro" id="IPR038475">
    <property type="entry name" value="RecG_C_sf"/>
</dbReference>
<accession>A0ABT0R3E1</accession>
<protein>
    <submittedName>
        <fullName evidence="3">DNA binding domain-containing protein</fullName>
    </submittedName>
</protein>
<proteinExistence type="predicted"/>
<dbReference type="Proteomes" id="UP001203761">
    <property type="component" value="Unassembled WGS sequence"/>
</dbReference>
<comment type="caution">
    <text evidence="3">The sequence shown here is derived from an EMBL/GenBank/DDBJ whole genome shotgun (WGS) entry which is preliminary data.</text>
</comment>
<organism evidence="3 4">
    <name type="scientific">Brachybacterium equifaecis</name>
    <dbReference type="NCBI Taxonomy" id="2910770"/>
    <lineage>
        <taxon>Bacteria</taxon>
        <taxon>Bacillati</taxon>
        <taxon>Actinomycetota</taxon>
        <taxon>Actinomycetes</taxon>
        <taxon>Micrococcales</taxon>
        <taxon>Dermabacteraceae</taxon>
        <taxon>Brachybacterium</taxon>
    </lineage>
</organism>
<dbReference type="Pfam" id="PF04326">
    <property type="entry name" value="SLFN_AlbA_2"/>
    <property type="match status" value="1"/>
</dbReference>
<dbReference type="Gene3D" id="3.30.565.60">
    <property type="match status" value="1"/>
</dbReference>
<dbReference type="InterPro" id="IPR038461">
    <property type="entry name" value="Schlafen_AlbA_2_dom_sf"/>
</dbReference>
<sequence>MIDLVDTLEQIRSGTAASELEGPELDFKTVGRSTSDALVDLAQAAACFANSAGGTIIVGVKDSPGGPDAFIGCELDPVRTVARIYELTNPALNVIAEAEQFDGTHLLVIHVPASPEIHQVKGIATERIGSSCHPMTASRIATLLQDRRGDDWSAKDSGKSPDDASPIAVEIARDLLRASTDGERRSWAEASWPDLCRRLGILIDGRLTNGGRSLFVDDGAPHVQYTHRVSTAGLLGANEQISGSGLWALQRTLEMIDARIQRTAIVIPGGAQLLIGELPDGAVREAVVNAFMHRDYRQALPVQVEQTEQQLRLTSPGGFVPGVTVDNILTTPSRSRNPSLVQALRSLSLGEAAGVGVDRMYSAMTSVGHAPPQFSTDGFTVTINLFGGPPNEPFARYVSGMPANRRHDPDTLLVLRHLLEQRTTTAQKMAPILQKSKDEAEAILMGLSAPGSALIERTADSAHSRSGEYRLTGDTIRELGPAVRYRTRSGDDTARKITEMVREAGVITGRMVQTMFDIKPTSASRILSDLVDRRILVKTSTASRGPSVTYGPGDAFPTSNRRASRGRDNGNPAQPTLDDVDVQGE</sequence>
<feature type="domain" description="Schlafen AlbA-2" evidence="2">
    <location>
        <begin position="21"/>
        <end position="136"/>
    </location>
</feature>
<dbReference type="Pfam" id="PF13749">
    <property type="entry name" value="HATPase_c_4"/>
    <property type="match status" value="1"/>
</dbReference>
<feature type="region of interest" description="Disordered" evidence="1">
    <location>
        <begin position="543"/>
        <end position="585"/>
    </location>
</feature>
<dbReference type="PANTHER" id="PTHR30595">
    <property type="entry name" value="GLPR-RELATED TRANSCRIPTIONAL REPRESSOR"/>
    <property type="match status" value="1"/>
</dbReference>
<name>A0ABT0R3E1_9MICO</name>
<reference evidence="3" key="1">
    <citation type="submission" date="2022-02" db="EMBL/GenBank/DDBJ databases">
        <authorList>
            <person name="Lee M."/>
            <person name="Kim S.-J."/>
            <person name="Jung M.-Y."/>
        </authorList>
    </citation>
    <scope>NUCLEOTIDE SEQUENCE</scope>
    <source>
        <strain evidence="3">JHP9</strain>
    </source>
</reference>
<evidence type="ECO:0000313" key="4">
    <source>
        <dbReference type="Proteomes" id="UP001203761"/>
    </source>
</evidence>